<dbReference type="Pfam" id="PF01152">
    <property type="entry name" value="Bac_globin"/>
    <property type="match status" value="1"/>
</dbReference>
<name>A0ABT0L3G6_9GAMM</name>
<keyword evidence="4" id="KW-0408">Iron</keyword>
<dbReference type="Proteomes" id="UP001203212">
    <property type="component" value="Unassembled WGS sequence"/>
</dbReference>
<keyword evidence="1" id="KW-0813">Transport</keyword>
<protein>
    <submittedName>
        <fullName evidence="5">Group 1 truncated hemoglobin</fullName>
    </submittedName>
</protein>
<proteinExistence type="predicted"/>
<comment type="caution">
    <text evidence="5">The sequence shown here is derived from an EMBL/GenBank/DDBJ whole genome shotgun (WGS) entry which is preliminary data.</text>
</comment>
<dbReference type="InterPro" id="IPR001486">
    <property type="entry name" value="Hemoglobin_trunc"/>
</dbReference>
<dbReference type="InterPro" id="IPR012292">
    <property type="entry name" value="Globin/Proto"/>
</dbReference>
<dbReference type="CDD" id="cd00454">
    <property type="entry name" value="TrHb1_N"/>
    <property type="match status" value="1"/>
</dbReference>
<gene>
    <name evidence="5" type="ORF">L2689_12045</name>
</gene>
<evidence type="ECO:0000256" key="2">
    <source>
        <dbReference type="ARBA" id="ARBA00022617"/>
    </source>
</evidence>
<evidence type="ECO:0000256" key="1">
    <source>
        <dbReference type="ARBA" id="ARBA00022448"/>
    </source>
</evidence>
<organism evidence="5 6">
    <name type="scientific">Shewanella aestuarii</name>
    <dbReference type="NCBI Taxonomy" id="1028752"/>
    <lineage>
        <taxon>Bacteria</taxon>
        <taxon>Pseudomonadati</taxon>
        <taxon>Pseudomonadota</taxon>
        <taxon>Gammaproteobacteria</taxon>
        <taxon>Alteromonadales</taxon>
        <taxon>Shewanellaceae</taxon>
        <taxon>Shewanella</taxon>
    </lineage>
</organism>
<evidence type="ECO:0000313" key="6">
    <source>
        <dbReference type="Proteomes" id="UP001203212"/>
    </source>
</evidence>
<dbReference type="InterPro" id="IPR009050">
    <property type="entry name" value="Globin-like_sf"/>
</dbReference>
<dbReference type="EMBL" id="JAKILK010000006">
    <property type="protein sequence ID" value="MCL1117967.1"/>
    <property type="molecule type" value="Genomic_DNA"/>
</dbReference>
<sequence length="145" mass="16314">MMKKEYVFLLNVILLLTCIGCATPPASTNLLYQRLGGYHGLELITNDFLLLISRDKRIVDHFNETDISIFRQRLIEHLCVVAGGECDYQGESMLNAHQGLNITQADFDVLVGHLITAMKQNDIPMATRNALLARLAPMYGDITYQ</sequence>
<evidence type="ECO:0000256" key="3">
    <source>
        <dbReference type="ARBA" id="ARBA00022723"/>
    </source>
</evidence>
<dbReference type="SUPFAM" id="SSF46458">
    <property type="entry name" value="Globin-like"/>
    <property type="match status" value="1"/>
</dbReference>
<keyword evidence="3" id="KW-0479">Metal-binding</keyword>
<reference evidence="5 6" key="1">
    <citation type="submission" date="2022-01" db="EMBL/GenBank/DDBJ databases">
        <title>Whole genome-based taxonomy of the Shewanellaceae.</title>
        <authorList>
            <person name="Martin-Rodriguez A.J."/>
        </authorList>
    </citation>
    <scope>NUCLEOTIDE SEQUENCE [LARGE SCALE GENOMIC DNA]</scope>
    <source>
        <strain evidence="5 6">JCM 17801</strain>
    </source>
</reference>
<keyword evidence="6" id="KW-1185">Reference proteome</keyword>
<dbReference type="Gene3D" id="1.10.490.10">
    <property type="entry name" value="Globins"/>
    <property type="match status" value="1"/>
</dbReference>
<evidence type="ECO:0000256" key="4">
    <source>
        <dbReference type="ARBA" id="ARBA00023004"/>
    </source>
</evidence>
<accession>A0ABT0L3G6</accession>
<keyword evidence="2" id="KW-0349">Heme</keyword>
<evidence type="ECO:0000313" key="5">
    <source>
        <dbReference type="EMBL" id="MCL1117967.1"/>
    </source>
</evidence>